<dbReference type="RefSeq" id="XP_007878907.1">
    <property type="nucleotide sequence ID" value="XM_007880716.1"/>
</dbReference>
<evidence type="ECO:0000313" key="2">
    <source>
        <dbReference type="EMBL" id="EPQ29446.1"/>
    </source>
</evidence>
<dbReference type="HOGENOM" id="CLU_1928518_0_0_1"/>
<evidence type="ECO:0000313" key="3">
    <source>
        <dbReference type="Proteomes" id="UP000053664"/>
    </source>
</evidence>
<dbReference type="KEGG" id="pfp:PFL1_03201"/>
<protein>
    <submittedName>
        <fullName evidence="2">Uncharacterized protein</fullName>
    </submittedName>
</protein>
<proteinExistence type="predicted"/>
<dbReference type="AlphaFoldDB" id="A0A061HFQ2"/>
<dbReference type="Proteomes" id="UP000053664">
    <property type="component" value="Unassembled WGS sequence"/>
</dbReference>
<gene>
    <name evidence="2" type="ORF">PFL1_03201</name>
</gene>
<name>A0A061HFQ2_9BASI</name>
<dbReference type="GeneID" id="19317311"/>
<evidence type="ECO:0000256" key="1">
    <source>
        <dbReference type="SAM" id="MobiDB-lite"/>
    </source>
</evidence>
<reference evidence="2 3" key="1">
    <citation type="journal article" date="2013" name="Plant Cell">
        <title>The transition from a phytopathogenic smut ancestor to an anamorphic biocontrol agent deciphered by comparative whole-genome analysis.</title>
        <authorList>
            <person name="Lefebvre F."/>
            <person name="Joly D.L."/>
            <person name="Labbe C."/>
            <person name="Teichmann B."/>
            <person name="Linning R."/>
            <person name="Belzile F."/>
            <person name="Bakkeren G."/>
            <person name="Belanger R.R."/>
        </authorList>
    </citation>
    <scope>NUCLEOTIDE SEQUENCE [LARGE SCALE GENOMIC DNA]</scope>
    <source>
        <strain evidence="2 3">PF-1</strain>
    </source>
</reference>
<sequence length="131" mass="13133">MAKSPCVDYGGDAVSLMAARAVGGGRGGGGSTGMTLTSTGLNTLAPVCNRQGDLGIGRKGDPVGRRAPGGAQAGRAGRIGADEETLQRVVQWSRGSLAVVAVVAVVVSEIQIGPERPASGLAWWSMSSTEP</sequence>
<organism evidence="2 3">
    <name type="scientific">Pseudozyma flocculosa PF-1</name>
    <dbReference type="NCBI Taxonomy" id="1277687"/>
    <lineage>
        <taxon>Eukaryota</taxon>
        <taxon>Fungi</taxon>
        <taxon>Dikarya</taxon>
        <taxon>Basidiomycota</taxon>
        <taxon>Ustilaginomycotina</taxon>
        <taxon>Ustilaginomycetes</taxon>
        <taxon>Ustilaginales</taxon>
        <taxon>Ustilaginaceae</taxon>
        <taxon>Pseudozyma</taxon>
    </lineage>
</organism>
<feature type="region of interest" description="Disordered" evidence="1">
    <location>
        <begin position="55"/>
        <end position="78"/>
    </location>
</feature>
<feature type="compositionally biased region" description="Low complexity" evidence="1">
    <location>
        <begin position="65"/>
        <end position="78"/>
    </location>
</feature>
<dbReference type="EMBL" id="KE361631">
    <property type="protein sequence ID" value="EPQ29446.1"/>
    <property type="molecule type" value="Genomic_DNA"/>
</dbReference>
<accession>A0A061HFQ2</accession>